<feature type="compositionally biased region" description="Polar residues" evidence="7">
    <location>
        <begin position="267"/>
        <end position="282"/>
    </location>
</feature>
<feature type="region of interest" description="Disordered" evidence="7">
    <location>
        <begin position="258"/>
        <end position="299"/>
    </location>
</feature>
<dbReference type="GO" id="GO:0005524">
    <property type="term" value="F:ATP binding"/>
    <property type="evidence" value="ECO:0007669"/>
    <property type="project" value="UniProtKB-KW"/>
</dbReference>
<evidence type="ECO:0000256" key="4">
    <source>
        <dbReference type="ARBA" id="ARBA00022741"/>
    </source>
</evidence>
<dbReference type="VEuPathDB" id="FungiDB:BD410DRAFT_825772"/>
<keyword evidence="10" id="KW-1185">Reference proteome</keyword>
<evidence type="ECO:0000313" key="9">
    <source>
        <dbReference type="EMBL" id="TDL26651.1"/>
    </source>
</evidence>
<dbReference type="EC" id="2.7.1.35" evidence="2"/>
<dbReference type="EMBL" id="ML170161">
    <property type="protein sequence ID" value="TDL26651.1"/>
    <property type="molecule type" value="Genomic_DNA"/>
</dbReference>
<dbReference type="OrthoDB" id="2104723at2759"/>
<dbReference type="GO" id="GO:0009443">
    <property type="term" value="P:pyridoxal 5'-phosphate salvage"/>
    <property type="evidence" value="ECO:0007669"/>
    <property type="project" value="InterPro"/>
</dbReference>
<dbReference type="Proteomes" id="UP000294933">
    <property type="component" value="Unassembled WGS sequence"/>
</dbReference>
<keyword evidence="3" id="KW-0808">Transferase</keyword>
<sequence>MNGRVLSIQSHVAYGYVGNKAAVFPLQCLDYDVDVVNTVNFSNHSGYGHFGGSKASADELRKIFRLMEDNGMLTPHRLVTGYIPGAEALSAVAELAKKLRARRRDMIYLLDPVLGDSGKLYVSQDVIPIYKSMLPLSTIITPNWFEVETLTDQKIADMPSLRRALTILHEEHEVPHVVISSITLTPFLRAALPSSIRPPEDADNEDYLLCISSSSSRGEEGSQSQMSVVHAQCMPFISGYYSGVGDLFSALVLAHFSPSPPSPSPHLPTTTNGVSAPTQNGVDSAALPHPYTSTPLSRATSAALTTTHAILQDTATHAQTLPLDSRTSTDDELDNKEPARVVRRMRGRELRIVHGQDVIRQQRAVPRRTMELWVDFWDA</sequence>
<evidence type="ECO:0000313" key="10">
    <source>
        <dbReference type="Proteomes" id="UP000294933"/>
    </source>
</evidence>
<reference evidence="9 10" key="1">
    <citation type="submission" date="2018-06" db="EMBL/GenBank/DDBJ databases">
        <title>A transcriptomic atlas of mushroom development highlights an independent origin of complex multicellularity.</title>
        <authorList>
            <consortium name="DOE Joint Genome Institute"/>
            <person name="Krizsan K."/>
            <person name="Almasi E."/>
            <person name="Merenyi Z."/>
            <person name="Sahu N."/>
            <person name="Viragh M."/>
            <person name="Koszo T."/>
            <person name="Mondo S."/>
            <person name="Kiss B."/>
            <person name="Balint B."/>
            <person name="Kues U."/>
            <person name="Barry K."/>
            <person name="Hegedus J.C."/>
            <person name="Henrissat B."/>
            <person name="Johnson J."/>
            <person name="Lipzen A."/>
            <person name="Ohm R."/>
            <person name="Nagy I."/>
            <person name="Pangilinan J."/>
            <person name="Yan J."/>
            <person name="Xiong Y."/>
            <person name="Grigoriev I.V."/>
            <person name="Hibbett D.S."/>
            <person name="Nagy L.G."/>
        </authorList>
    </citation>
    <scope>NUCLEOTIDE SEQUENCE [LARGE SCALE GENOMIC DNA]</scope>
    <source>
        <strain evidence="9 10">SZMC22713</strain>
    </source>
</reference>
<evidence type="ECO:0000256" key="3">
    <source>
        <dbReference type="ARBA" id="ARBA00022679"/>
    </source>
</evidence>
<dbReference type="InterPro" id="IPR004625">
    <property type="entry name" value="PyrdxlKinase"/>
</dbReference>
<evidence type="ECO:0000256" key="2">
    <source>
        <dbReference type="ARBA" id="ARBA00012104"/>
    </source>
</evidence>
<protein>
    <recommendedName>
        <fullName evidence="2">pyridoxal kinase</fullName>
        <ecNumber evidence="2">2.7.1.35</ecNumber>
    </recommendedName>
</protein>
<evidence type="ECO:0000256" key="7">
    <source>
        <dbReference type="SAM" id="MobiDB-lite"/>
    </source>
</evidence>
<evidence type="ECO:0000256" key="1">
    <source>
        <dbReference type="ARBA" id="ARBA00008805"/>
    </source>
</evidence>
<accession>A0A4Y7QHB5</accession>
<evidence type="ECO:0000259" key="8">
    <source>
        <dbReference type="Pfam" id="PF08543"/>
    </source>
</evidence>
<evidence type="ECO:0000256" key="6">
    <source>
        <dbReference type="ARBA" id="ARBA00022840"/>
    </source>
</evidence>
<dbReference type="PANTHER" id="PTHR10534">
    <property type="entry name" value="PYRIDOXAL KINASE"/>
    <property type="match status" value="1"/>
</dbReference>
<name>A0A4Y7QHB5_9AGAM</name>
<dbReference type="AlphaFoldDB" id="A0A4Y7QHB5"/>
<keyword evidence="5 9" id="KW-0418">Kinase</keyword>
<comment type="similarity">
    <text evidence="1">Belongs to the pyridoxine kinase family.</text>
</comment>
<dbReference type="CDD" id="cd01173">
    <property type="entry name" value="pyridoxal_pyridoxamine_kinase"/>
    <property type="match status" value="1"/>
</dbReference>
<keyword evidence="4" id="KW-0547">Nucleotide-binding</keyword>
<dbReference type="SUPFAM" id="SSF53613">
    <property type="entry name" value="Ribokinase-like"/>
    <property type="match status" value="1"/>
</dbReference>
<dbReference type="InterPro" id="IPR029056">
    <property type="entry name" value="Ribokinase-like"/>
</dbReference>
<proteinExistence type="inferred from homology"/>
<dbReference type="InterPro" id="IPR013749">
    <property type="entry name" value="PM/HMP-P_kinase-1"/>
</dbReference>
<evidence type="ECO:0000256" key="5">
    <source>
        <dbReference type="ARBA" id="ARBA00022777"/>
    </source>
</evidence>
<dbReference type="NCBIfam" id="TIGR00687">
    <property type="entry name" value="pyridox_kin"/>
    <property type="match status" value="1"/>
</dbReference>
<gene>
    <name evidence="9" type="ORF">BD410DRAFT_825772</name>
</gene>
<organism evidence="9 10">
    <name type="scientific">Rickenella mellea</name>
    <dbReference type="NCBI Taxonomy" id="50990"/>
    <lineage>
        <taxon>Eukaryota</taxon>
        <taxon>Fungi</taxon>
        <taxon>Dikarya</taxon>
        <taxon>Basidiomycota</taxon>
        <taxon>Agaricomycotina</taxon>
        <taxon>Agaricomycetes</taxon>
        <taxon>Hymenochaetales</taxon>
        <taxon>Rickenellaceae</taxon>
        <taxon>Rickenella</taxon>
    </lineage>
</organism>
<dbReference type="GO" id="GO:0008478">
    <property type="term" value="F:pyridoxal kinase activity"/>
    <property type="evidence" value="ECO:0007669"/>
    <property type="project" value="UniProtKB-EC"/>
</dbReference>
<dbReference type="PANTHER" id="PTHR10534:SF2">
    <property type="entry name" value="PYRIDOXAL KINASE"/>
    <property type="match status" value="1"/>
</dbReference>
<dbReference type="GO" id="GO:0005829">
    <property type="term" value="C:cytosol"/>
    <property type="evidence" value="ECO:0007669"/>
    <property type="project" value="TreeGrafter"/>
</dbReference>
<feature type="domain" description="Pyridoxamine kinase/Phosphomethylpyrimidine kinase" evidence="8">
    <location>
        <begin position="80"/>
        <end position="180"/>
    </location>
</feature>
<dbReference type="Pfam" id="PF08543">
    <property type="entry name" value="Phos_pyr_kin"/>
    <property type="match status" value="1"/>
</dbReference>
<dbReference type="STRING" id="50990.A0A4Y7QHB5"/>
<dbReference type="Gene3D" id="3.40.1190.20">
    <property type="match status" value="1"/>
</dbReference>
<keyword evidence="6" id="KW-0067">ATP-binding</keyword>